<dbReference type="Pfam" id="PF10103">
    <property type="entry name" value="Zincin_2"/>
    <property type="match status" value="1"/>
</dbReference>
<feature type="compositionally biased region" description="Acidic residues" evidence="1">
    <location>
        <begin position="446"/>
        <end position="463"/>
    </location>
</feature>
<dbReference type="AlphaFoldDB" id="A0A1S2N162"/>
<evidence type="ECO:0000256" key="1">
    <source>
        <dbReference type="SAM" id="MobiDB-lite"/>
    </source>
</evidence>
<dbReference type="RefSeq" id="WP_075514341.1">
    <property type="nucleotide sequence ID" value="NZ_MODZ01000003.1"/>
</dbReference>
<dbReference type="NCBIfam" id="TIGR03624">
    <property type="entry name" value="putative hydrolase"/>
    <property type="match status" value="1"/>
</dbReference>
<sequence>MNSQNPDDRESHGEGDGNPFEELFRRLSSGQGLNPEDLRGMSVPMDPAMMSGLFSQIQAMMSGMSRDGSVNWEAARDHARQLAAAESDPSLTGSRKAAVRDAMQLAGLWLDAQTQFSRPAVPEDAWVRVEWVDHCFDTFRQIAEPVAASVSEAMGQAMTQQIPQELQAFLGQGASMLSGISGMMFAMQLGQAVGQLSREAVSSTDIGIPLAPERCALVPTNIAAFGEGLDLPEQEIMLFLALREAAHQRLFHATPWLRQDILELIRRYSRGIHVDMDRIEEATRGLDPTDPESMRTALSGDLFTPQLTEDQEVTLRRLETLLALVEGWVDDVCARAAGNLPSAPALTETLRRRRAAGGPAERTFGSLIGLELRPRRLREASEFWRAYGEQHGTEARDALWEAPENLPTDEDLDDPEQFESTHDLLHATDEEMDAALEKLLSGGYEDGADAEDPSSGEDGEDPSGESSNGSSGS</sequence>
<dbReference type="Gene3D" id="1.20.150.30">
    <property type="entry name" value="Zincin-like metallopeptidase, N-terminal domain"/>
    <property type="match status" value="1"/>
</dbReference>
<dbReference type="EMBL" id="MODZ01000003">
    <property type="protein sequence ID" value="OIJ36426.1"/>
    <property type="molecule type" value="Genomic_DNA"/>
</dbReference>
<dbReference type="SUPFAM" id="SSF55486">
    <property type="entry name" value="Metalloproteases ('zincins'), catalytic domain"/>
    <property type="match status" value="1"/>
</dbReference>
<evidence type="ECO:0000313" key="2">
    <source>
        <dbReference type="EMBL" id="OIJ36426.1"/>
    </source>
</evidence>
<comment type="caution">
    <text evidence="2">The sequence shown here is derived from an EMBL/GenBank/DDBJ whole genome shotgun (WGS) entry which is preliminary data.</text>
</comment>
<feature type="compositionally biased region" description="Basic and acidic residues" evidence="1">
    <location>
        <begin position="1"/>
        <end position="15"/>
    </location>
</feature>
<dbReference type="InterPro" id="IPR042271">
    <property type="entry name" value="Zinicin_2_N"/>
</dbReference>
<evidence type="ECO:0000313" key="3">
    <source>
        <dbReference type="Proteomes" id="UP000179540"/>
    </source>
</evidence>
<gene>
    <name evidence="2" type="ORF">BK826_03120</name>
</gene>
<feature type="region of interest" description="Disordered" evidence="1">
    <location>
        <begin position="1"/>
        <end position="21"/>
    </location>
</feature>
<dbReference type="PANTHER" id="PTHR39420:SF2">
    <property type="entry name" value="HYDROLASE"/>
    <property type="match status" value="1"/>
</dbReference>
<dbReference type="Proteomes" id="UP000179540">
    <property type="component" value="Unassembled WGS sequence"/>
</dbReference>
<feature type="compositionally biased region" description="Low complexity" evidence="1">
    <location>
        <begin position="464"/>
        <end position="473"/>
    </location>
</feature>
<keyword evidence="2" id="KW-0378">Hydrolase</keyword>
<dbReference type="InterPro" id="IPR018766">
    <property type="entry name" value="Zinicin_2"/>
</dbReference>
<proteinExistence type="predicted"/>
<accession>A0A1S2N162</accession>
<organism evidence="2 3">
    <name type="scientific">Rothia kristinae</name>
    <dbReference type="NCBI Taxonomy" id="37923"/>
    <lineage>
        <taxon>Bacteria</taxon>
        <taxon>Bacillati</taxon>
        <taxon>Actinomycetota</taxon>
        <taxon>Actinomycetes</taxon>
        <taxon>Micrococcales</taxon>
        <taxon>Micrococcaceae</taxon>
        <taxon>Rothia</taxon>
    </lineage>
</organism>
<dbReference type="PANTHER" id="PTHR39420">
    <property type="match status" value="1"/>
</dbReference>
<reference evidence="2 3" key="1">
    <citation type="submission" date="2016-10" db="EMBL/GenBank/DDBJ databases">
        <title>Draft genome sequence of strain LCT isolated from the Shenzhou X spacecraft of China.</title>
        <authorList>
            <person name="Huang B."/>
        </authorList>
    </citation>
    <scope>NUCLEOTIDE SEQUENCE [LARGE SCALE GENOMIC DNA]</scope>
    <source>
        <strain evidence="2 3">LCT-H5</strain>
    </source>
</reference>
<name>A0A1S2N162_9MICC</name>
<feature type="region of interest" description="Disordered" evidence="1">
    <location>
        <begin position="439"/>
        <end position="473"/>
    </location>
</feature>
<dbReference type="OrthoDB" id="8478472at2"/>
<dbReference type="GO" id="GO:0016787">
    <property type="term" value="F:hydrolase activity"/>
    <property type="evidence" value="ECO:0007669"/>
    <property type="project" value="UniProtKB-KW"/>
</dbReference>
<protein>
    <submittedName>
        <fullName evidence="2">Hydrolase</fullName>
    </submittedName>
</protein>